<dbReference type="KEGG" id="tet:TTHERM_000979949"/>
<protein>
    <submittedName>
        <fullName evidence="1">Uncharacterized protein</fullName>
    </submittedName>
</protein>
<evidence type="ECO:0000313" key="2">
    <source>
        <dbReference type="Proteomes" id="UP000009168"/>
    </source>
</evidence>
<name>W7XHZ0_TETTS</name>
<dbReference type="GeneID" id="24441286"/>
<dbReference type="EMBL" id="GG662689">
    <property type="protein sequence ID" value="EWS74186.1"/>
    <property type="molecule type" value="Genomic_DNA"/>
</dbReference>
<dbReference type="RefSeq" id="XP_012653278.1">
    <property type="nucleotide sequence ID" value="XM_012797824.1"/>
</dbReference>
<dbReference type="InParanoid" id="W7XHZ0"/>
<dbReference type="AlphaFoldDB" id="W7XHZ0"/>
<accession>W7XHZ0</accession>
<dbReference type="Proteomes" id="UP000009168">
    <property type="component" value="Unassembled WGS sequence"/>
</dbReference>
<evidence type="ECO:0000313" key="1">
    <source>
        <dbReference type="EMBL" id="EWS74186.1"/>
    </source>
</evidence>
<organism evidence="1 2">
    <name type="scientific">Tetrahymena thermophila (strain SB210)</name>
    <dbReference type="NCBI Taxonomy" id="312017"/>
    <lineage>
        <taxon>Eukaryota</taxon>
        <taxon>Sar</taxon>
        <taxon>Alveolata</taxon>
        <taxon>Ciliophora</taxon>
        <taxon>Intramacronucleata</taxon>
        <taxon>Oligohymenophorea</taxon>
        <taxon>Hymenostomatida</taxon>
        <taxon>Tetrahymenina</taxon>
        <taxon>Tetrahymenidae</taxon>
        <taxon>Tetrahymena</taxon>
    </lineage>
</organism>
<proteinExistence type="predicted"/>
<gene>
    <name evidence="1" type="ORF">TTHERM_000979949</name>
</gene>
<keyword evidence="2" id="KW-1185">Reference proteome</keyword>
<reference evidence="2" key="1">
    <citation type="journal article" date="2006" name="PLoS Biol.">
        <title>Macronuclear genome sequence of the ciliate Tetrahymena thermophila, a model eukaryote.</title>
        <authorList>
            <person name="Eisen J.A."/>
            <person name="Coyne R.S."/>
            <person name="Wu M."/>
            <person name="Wu D."/>
            <person name="Thiagarajan M."/>
            <person name="Wortman J.R."/>
            <person name="Badger J.H."/>
            <person name="Ren Q."/>
            <person name="Amedeo P."/>
            <person name="Jones K.M."/>
            <person name="Tallon L.J."/>
            <person name="Delcher A.L."/>
            <person name="Salzberg S.L."/>
            <person name="Silva J.C."/>
            <person name="Haas B.J."/>
            <person name="Majoros W.H."/>
            <person name="Farzad M."/>
            <person name="Carlton J.M."/>
            <person name="Smith R.K. Jr."/>
            <person name="Garg J."/>
            <person name="Pearlman R.E."/>
            <person name="Karrer K.M."/>
            <person name="Sun L."/>
            <person name="Manning G."/>
            <person name="Elde N.C."/>
            <person name="Turkewitz A.P."/>
            <person name="Asai D.J."/>
            <person name="Wilkes D.E."/>
            <person name="Wang Y."/>
            <person name="Cai H."/>
            <person name="Collins K."/>
            <person name="Stewart B.A."/>
            <person name="Lee S.R."/>
            <person name="Wilamowska K."/>
            <person name="Weinberg Z."/>
            <person name="Ruzzo W.L."/>
            <person name="Wloga D."/>
            <person name="Gaertig J."/>
            <person name="Frankel J."/>
            <person name="Tsao C.-C."/>
            <person name="Gorovsky M.A."/>
            <person name="Keeling P.J."/>
            <person name="Waller R.F."/>
            <person name="Patron N.J."/>
            <person name="Cherry J.M."/>
            <person name="Stover N.A."/>
            <person name="Krieger C.J."/>
            <person name="del Toro C."/>
            <person name="Ryder H.F."/>
            <person name="Williamson S.C."/>
            <person name="Barbeau R.A."/>
            <person name="Hamilton E.P."/>
            <person name="Orias E."/>
        </authorList>
    </citation>
    <scope>NUCLEOTIDE SEQUENCE [LARGE SCALE GENOMIC DNA]</scope>
    <source>
        <strain evidence="2">SB210</strain>
    </source>
</reference>
<sequence length="124" mass="13637">MLNKTLPKFGLRQVSPCQRLQKPAFAKNPASGSLVQMKYKCRSESETPSVLSFFKGFTVIQVPSILYLGSKILLLVFGQTLIKLETKLTTVVDTVFRQLTQLLVMGGNSGFGDNLEKSVVILIG</sequence>